<feature type="transmembrane region" description="Helical" evidence="12">
    <location>
        <begin position="588"/>
        <end position="605"/>
    </location>
</feature>
<proteinExistence type="inferred from homology"/>
<evidence type="ECO:0000256" key="9">
    <source>
        <dbReference type="ARBA" id="ARBA00023136"/>
    </source>
</evidence>
<evidence type="ECO:0000256" key="8">
    <source>
        <dbReference type="ARBA" id="ARBA00023065"/>
    </source>
</evidence>
<feature type="compositionally biased region" description="Acidic residues" evidence="11">
    <location>
        <begin position="1"/>
        <end position="11"/>
    </location>
</feature>
<reference evidence="13 14" key="1">
    <citation type="journal article" date="2022" name="Nat. Ecol. Evol.">
        <title>A masculinizing supergene underlies an exaggerated male reproductive morph in a spider.</title>
        <authorList>
            <person name="Hendrickx F."/>
            <person name="De Corte Z."/>
            <person name="Sonet G."/>
            <person name="Van Belleghem S.M."/>
            <person name="Kostlbacher S."/>
            <person name="Vangestel C."/>
        </authorList>
    </citation>
    <scope>NUCLEOTIDE SEQUENCE [LARGE SCALE GENOMIC DNA]</scope>
    <source>
        <strain evidence="13">W744_W776</strain>
    </source>
</reference>
<dbReference type="GO" id="GO:0005886">
    <property type="term" value="C:plasma membrane"/>
    <property type="evidence" value="ECO:0007669"/>
    <property type="project" value="UniProtKB-SubCell"/>
</dbReference>
<comment type="similarity">
    <text evidence="2">Belongs to the otopetrin family.</text>
</comment>
<keyword evidence="10" id="KW-0407">Ion channel</keyword>
<dbReference type="GO" id="GO:0015252">
    <property type="term" value="F:proton channel activity"/>
    <property type="evidence" value="ECO:0007669"/>
    <property type="project" value="InterPro"/>
</dbReference>
<evidence type="ECO:0000256" key="11">
    <source>
        <dbReference type="SAM" id="MobiDB-lite"/>
    </source>
</evidence>
<dbReference type="PANTHER" id="PTHR21522:SF58">
    <property type="entry name" value="AGAP000074-PA"/>
    <property type="match status" value="1"/>
</dbReference>
<keyword evidence="6" id="KW-0375">Hydrogen ion transport</keyword>
<evidence type="ECO:0000256" key="10">
    <source>
        <dbReference type="ARBA" id="ARBA00023303"/>
    </source>
</evidence>
<dbReference type="AlphaFoldDB" id="A0AAV6V566"/>
<evidence type="ECO:0000256" key="2">
    <source>
        <dbReference type="ARBA" id="ARBA00006513"/>
    </source>
</evidence>
<feature type="transmembrane region" description="Helical" evidence="12">
    <location>
        <begin position="146"/>
        <end position="168"/>
    </location>
</feature>
<name>A0AAV6V566_9ARAC</name>
<keyword evidence="14" id="KW-1185">Reference proteome</keyword>
<dbReference type="Pfam" id="PF03189">
    <property type="entry name" value="Otopetrin"/>
    <property type="match status" value="1"/>
</dbReference>
<evidence type="ECO:0000256" key="3">
    <source>
        <dbReference type="ARBA" id="ARBA00022448"/>
    </source>
</evidence>
<feature type="transmembrane region" description="Helical" evidence="12">
    <location>
        <begin position="296"/>
        <end position="314"/>
    </location>
</feature>
<dbReference type="EMBL" id="JAFNEN010000163">
    <property type="protein sequence ID" value="KAG8191213.1"/>
    <property type="molecule type" value="Genomic_DNA"/>
</dbReference>
<dbReference type="PANTHER" id="PTHR21522">
    <property type="entry name" value="PROTON CHANNEL OTOP"/>
    <property type="match status" value="1"/>
</dbReference>
<evidence type="ECO:0000256" key="6">
    <source>
        <dbReference type="ARBA" id="ARBA00022781"/>
    </source>
</evidence>
<feature type="transmembrane region" description="Helical" evidence="12">
    <location>
        <begin position="617"/>
        <end position="639"/>
    </location>
</feature>
<protein>
    <recommendedName>
        <fullName evidence="15">Otopetrin-2</fullName>
    </recommendedName>
</protein>
<feature type="transmembrane region" description="Helical" evidence="12">
    <location>
        <begin position="476"/>
        <end position="496"/>
    </location>
</feature>
<feature type="transmembrane region" description="Helical" evidence="12">
    <location>
        <begin position="443"/>
        <end position="464"/>
    </location>
</feature>
<keyword evidence="8" id="KW-0406">Ion transport</keyword>
<evidence type="ECO:0000313" key="14">
    <source>
        <dbReference type="Proteomes" id="UP000827092"/>
    </source>
</evidence>
<comment type="subcellular location">
    <subcellularLocation>
        <location evidence="1">Cell membrane</location>
        <topology evidence="1">Multi-pass membrane protein</topology>
    </subcellularLocation>
</comment>
<keyword evidence="9 12" id="KW-0472">Membrane</keyword>
<evidence type="ECO:0000256" key="12">
    <source>
        <dbReference type="SAM" id="Phobius"/>
    </source>
</evidence>
<dbReference type="Proteomes" id="UP000827092">
    <property type="component" value="Unassembled WGS sequence"/>
</dbReference>
<evidence type="ECO:0000256" key="7">
    <source>
        <dbReference type="ARBA" id="ARBA00022989"/>
    </source>
</evidence>
<organism evidence="13 14">
    <name type="scientific">Oedothorax gibbosus</name>
    <dbReference type="NCBI Taxonomy" id="931172"/>
    <lineage>
        <taxon>Eukaryota</taxon>
        <taxon>Metazoa</taxon>
        <taxon>Ecdysozoa</taxon>
        <taxon>Arthropoda</taxon>
        <taxon>Chelicerata</taxon>
        <taxon>Arachnida</taxon>
        <taxon>Araneae</taxon>
        <taxon>Araneomorphae</taxon>
        <taxon>Entelegynae</taxon>
        <taxon>Araneoidea</taxon>
        <taxon>Linyphiidae</taxon>
        <taxon>Erigoninae</taxon>
        <taxon>Oedothorax</taxon>
    </lineage>
</organism>
<keyword evidence="7 12" id="KW-1133">Transmembrane helix</keyword>
<feature type="transmembrane region" description="Helical" evidence="12">
    <location>
        <begin position="546"/>
        <end position="567"/>
    </location>
</feature>
<accession>A0AAV6V566</accession>
<keyword evidence="5 12" id="KW-0812">Transmembrane</keyword>
<keyword evidence="4" id="KW-1003">Cell membrane</keyword>
<sequence length="659" mass="74855">MSSPENNEEIEMTQNDLTVRIDDSNNESDKGPPQATPGRTNVAPTDNKVPRRDPRTLNLRIEPTKLFERVPPYTIGDPDMVKKQRSYTSDNSIGGVSVEMTKEEKHKMQQRNMTSVFSCIYFLLLIVTGSIIFINFQSHETKHISELFFCSISLSGMAWLIFFHFDLYRYKKQVLKNMDSVNDQMDRVSDNTDIYLPEGLLGSDGAQAPYSFLTGRHSGSFYLKTGLAAFCFGHLINEGLQLGQQVLDLVQADRRALGCGQPTTLVLHAVRPIYSFYQLFIVFKYSNIVINRHKSVAYFALMHIMGTCLCYWFGTIVEDAMEDYHHKLGLKLVDNTTDSPHRTSDAAICSHDSNASYCACASSAILSVNKVQAIPYLYPFTIEFNILLAGVWFIVWNNIGKVDDKAHPHHFQHKIHRIGDIEEIRFQSNLVISADCHASNKGIFLGLFVLLSAVISTIVFFVAMNSSGYRQLGMAIHFWQVCILTVLAFVGVVVSYRQLSKLDFNKHPITFLDDVLLFVPLPFYFVQTILNGLGEYQKGEYRKGGYLRILMSILGCVQVIMQTPMIIDGLRRCSNSQALRYKKPGREVVTFLLICNLTLWIINTFEAKSVESHYGHLAYYGETVWLFVSHTTMPLVLFYRFHSSVCLADIWKSAYEKGD</sequence>
<feature type="region of interest" description="Disordered" evidence="11">
    <location>
        <begin position="1"/>
        <end position="54"/>
    </location>
</feature>
<comment type="caution">
    <text evidence="13">The sequence shown here is derived from an EMBL/GenBank/DDBJ whole genome shotgun (WGS) entry which is preliminary data.</text>
</comment>
<keyword evidence="3" id="KW-0813">Transport</keyword>
<feature type="compositionally biased region" description="Basic and acidic residues" evidence="11">
    <location>
        <begin position="19"/>
        <end position="30"/>
    </location>
</feature>
<gene>
    <name evidence="13" type="ORF">JTE90_021949</name>
</gene>
<feature type="transmembrane region" description="Helical" evidence="12">
    <location>
        <begin position="115"/>
        <end position="134"/>
    </location>
</feature>
<feature type="transmembrane region" description="Helical" evidence="12">
    <location>
        <begin position="508"/>
        <end position="526"/>
    </location>
</feature>
<evidence type="ECO:0000256" key="5">
    <source>
        <dbReference type="ARBA" id="ARBA00022692"/>
    </source>
</evidence>
<evidence type="ECO:0000313" key="13">
    <source>
        <dbReference type="EMBL" id="KAG8191213.1"/>
    </source>
</evidence>
<evidence type="ECO:0000256" key="4">
    <source>
        <dbReference type="ARBA" id="ARBA00022475"/>
    </source>
</evidence>
<evidence type="ECO:0000256" key="1">
    <source>
        <dbReference type="ARBA" id="ARBA00004651"/>
    </source>
</evidence>
<feature type="transmembrane region" description="Helical" evidence="12">
    <location>
        <begin position="376"/>
        <end position="395"/>
    </location>
</feature>
<evidence type="ECO:0008006" key="15">
    <source>
        <dbReference type="Google" id="ProtNLM"/>
    </source>
</evidence>
<dbReference type="InterPro" id="IPR004878">
    <property type="entry name" value="Otopetrin"/>
</dbReference>